<protein>
    <recommendedName>
        <fullName evidence="3">S1/P1 Nuclease</fullName>
    </recommendedName>
</protein>
<dbReference type="Proteomes" id="UP001174210">
    <property type="component" value="Unassembled WGS sequence"/>
</dbReference>
<gene>
    <name evidence="1" type="ORF">P5G59_07980</name>
</gene>
<evidence type="ECO:0000313" key="2">
    <source>
        <dbReference type="Proteomes" id="UP001174210"/>
    </source>
</evidence>
<dbReference type="PROSITE" id="PS51257">
    <property type="entry name" value="PROKAR_LIPOPROTEIN"/>
    <property type="match status" value="1"/>
</dbReference>
<name>A0ABT8IXE3_9MICO</name>
<dbReference type="InterPro" id="IPR008947">
    <property type="entry name" value="PLipase_C/P1_nuclease_dom_sf"/>
</dbReference>
<evidence type="ECO:0000313" key="1">
    <source>
        <dbReference type="EMBL" id="MDN4597076.1"/>
    </source>
</evidence>
<sequence length="368" mass="38554">MVRTPLVVQGSAGVQPLWGKAGHYTIASLACAHVAPPGLARLLAANADRISLRLDGAEATAAPNVLEANRDLGFVPLADVPDLVWKNLPSAVKGGRDTAFRSGPEHPNHYADIDEPLDGVTLRERCIQDATNVAVPVWQDYYTRLGHSRPDERGLLPFRVQQFFSELVDAVRAHDIARFVAAAGLVAHYVGDACQPLHGSYLSDGMPDRTGAGVHSAYETTMVDRHVTQLASGAEQAVKAAPSPSPVTSAHGAAVAVVQLMDRSARSVAPLALVQAYAAVAAKPGDATVAVTDALWDRFGTATIGLFADGAVTLAGLWGSAWELAGGETAFPADALSAVEPAALQRLYEDPAFVPSLVLDEIAPVLTA</sequence>
<dbReference type="RefSeq" id="WP_301217702.1">
    <property type="nucleotide sequence ID" value="NZ_JAROCB010000002.1"/>
</dbReference>
<accession>A0ABT8IXE3</accession>
<evidence type="ECO:0008006" key="3">
    <source>
        <dbReference type="Google" id="ProtNLM"/>
    </source>
</evidence>
<reference evidence="1" key="1">
    <citation type="submission" date="2023-03" db="EMBL/GenBank/DDBJ databases">
        <title>MT1 and MT2 Draft Genomes of Novel Species.</title>
        <authorList>
            <person name="Venkateswaran K."/>
        </authorList>
    </citation>
    <scope>NUCLEOTIDE SEQUENCE</scope>
    <source>
        <strain evidence="1">F6_8S_P_1A</strain>
    </source>
</reference>
<organism evidence="1 2">
    <name type="scientific">Leifsonia virtsii</name>
    <dbReference type="NCBI Taxonomy" id="3035915"/>
    <lineage>
        <taxon>Bacteria</taxon>
        <taxon>Bacillati</taxon>
        <taxon>Actinomycetota</taxon>
        <taxon>Actinomycetes</taxon>
        <taxon>Micrococcales</taxon>
        <taxon>Microbacteriaceae</taxon>
        <taxon>Leifsonia</taxon>
    </lineage>
</organism>
<dbReference type="SUPFAM" id="SSF48537">
    <property type="entry name" value="Phospholipase C/P1 nuclease"/>
    <property type="match status" value="1"/>
</dbReference>
<dbReference type="EMBL" id="JAROCB010000002">
    <property type="protein sequence ID" value="MDN4597076.1"/>
    <property type="molecule type" value="Genomic_DNA"/>
</dbReference>
<keyword evidence="2" id="KW-1185">Reference proteome</keyword>
<comment type="caution">
    <text evidence="1">The sequence shown here is derived from an EMBL/GenBank/DDBJ whole genome shotgun (WGS) entry which is preliminary data.</text>
</comment>
<dbReference type="Gene3D" id="1.10.575.10">
    <property type="entry name" value="P1 Nuclease"/>
    <property type="match status" value="1"/>
</dbReference>
<proteinExistence type="predicted"/>